<dbReference type="Proteomes" id="UP000219994">
    <property type="component" value="Unassembled WGS sequence"/>
</dbReference>
<organism evidence="7 8">
    <name type="scientific">Candidatus Lumbricidiphila eiseniae</name>
    <dbReference type="NCBI Taxonomy" id="1969409"/>
    <lineage>
        <taxon>Bacteria</taxon>
        <taxon>Bacillati</taxon>
        <taxon>Actinomycetota</taxon>
        <taxon>Actinomycetes</taxon>
        <taxon>Micrococcales</taxon>
        <taxon>Microbacteriaceae</taxon>
        <taxon>Candidatus Lumbricidiphila</taxon>
    </lineage>
</organism>
<evidence type="ECO:0000256" key="1">
    <source>
        <dbReference type="ARBA" id="ARBA00002190"/>
    </source>
</evidence>
<comment type="function">
    <text evidence="1 6">Required for the transposition of the insertion element.</text>
</comment>
<evidence type="ECO:0000256" key="4">
    <source>
        <dbReference type="ARBA" id="ARBA00023125"/>
    </source>
</evidence>
<protein>
    <recommendedName>
        <fullName evidence="6">Mutator family transposase</fullName>
    </recommendedName>
</protein>
<evidence type="ECO:0000256" key="5">
    <source>
        <dbReference type="ARBA" id="ARBA00023172"/>
    </source>
</evidence>
<evidence type="ECO:0000256" key="6">
    <source>
        <dbReference type="RuleBase" id="RU365089"/>
    </source>
</evidence>
<comment type="similarity">
    <text evidence="2 6">Belongs to the transposase mutator family.</text>
</comment>
<dbReference type="GO" id="GO:0006313">
    <property type="term" value="P:DNA transposition"/>
    <property type="evidence" value="ECO:0007669"/>
    <property type="project" value="UniProtKB-UniRule"/>
</dbReference>
<evidence type="ECO:0000313" key="7">
    <source>
        <dbReference type="EMBL" id="PDQ36255.1"/>
    </source>
</evidence>
<name>A0A2A6FTL6_9MICO</name>
<keyword evidence="6" id="KW-0814">Transposable element</keyword>
<evidence type="ECO:0000256" key="2">
    <source>
        <dbReference type="ARBA" id="ARBA00010961"/>
    </source>
</evidence>
<evidence type="ECO:0000313" key="8">
    <source>
        <dbReference type="Proteomes" id="UP000219994"/>
    </source>
</evidence>
<keyword evidence="5 6" id="KW-0233">DNA recombination</keyword>
<keyword evidence="4 6" id="KW-0238">DNA-binding</keyword>
<dbReference type="GO" id="GO:0003677">
    <property type="term" value="F:DNA binding"/>
    <property type="evidence" value="ECO:0007669"/>
    <property type="project" value="UniProtKB-UniRule"/>
</dbReference>
<dbReference type="AlphaFoldDB" id="A0A2A6FTL6"/>
<comment type="caution">
    <text evidence="7">The sequence shown here is derived from an EMBL/GenBank/DDBJ whole genome shotgun (WGS) entry which is preliminary data.</text>
</comment>
<gene>
    <name evidence="7" type="ORF">B5766_01420</name>
</gene>
<dbReference type="InterPro" id="IPR001207">
    <property type="entry name" value="Transposase_mutator"/>
</dbReference>
<proteinExistence type="inferred from homology"/>
<dbReference type="Pfam" id="PF00872">
    <property type="entry name" value="Transposase_mut"/>
    <property type="match status" value="1"/>
</dbReference>
<dbReference type="GO" id="GO:0004803">
    <property type="term" value="F:transposase activity"/>
    <property type="evidence" value="ECO:0007669"/>
    <property type="project" value="UniProtKB-UniRule"/>
</dbReference>
<accession>A0A2A6FTL6</accession>
<dbReference type="EMBL" id="NAEP01000018">
    <property type="protein sequence ID" value="PDQ36255.1"/>
    <property type="molecule type" value="Genomic_DNA"/>
</dbReference>
<reference evidence="8" key="1">
    <citation type="submission" date="2017-03" db="EMBL/GenBank/DDBJ databases">
        <authorList>
            <person name="Lund M.B."/>
        </authorList>
    </citation>
    <scope>NUCLEOTIDE SEQUENCE [LARGE SCALE GENOMIC DNA]</scope>
</reference>
<dbReference type="PANTHER" id="PTHR33217">
    <property type="entry name" value="TRANSPOSASE FOR INSERTION SEQUENCE ELEMENT IS1081"/>
    <property type="match status" value="1"/>
</dbReference>
<sequence length="67" mass="7661">MTGEVAARLDEVYGALVSRDTISRITDKLIEEMTECSNRLLECVYPVVFIDVIVVKVRDGQVRNKRF</sequence>
<dbReference type="PANTHER" id="PTHR33217:SF8">
    <property type="entry name" value="MUTATOR FAMILY TRANSPOSASE"/>
    <property type="match status" value="1"/>
</dbReference>
<keyword evidence="3 6" id="KW-0815">Transposition</keyword>
<evidence type="ECO:0000256" key="3">
    <source>
        <dbReference type="ARBA" id="ARBA00022578"/>
    </source>
</evidence>